<name>A0A1X6P522_PORUM</name>
<protein>
    <recommendedName>
        <fullName evidence="1">Nudix hydrolase domain-containing protein</fullName>
    </recommendedName>
</protein>
<dbReference type="CDD" id="cd04692">
    <property type="entry name" value="NUDIX_Hydrolase"/>
    <property type="match status" value="1"/>
</dbReference>
<dbReference type="InterPro" id="IPR015797">
    <property type="entry name" value="NUDIX_hydrolase-like_dom_sf"/>
</dbReference>
<organism evidence="2 3">
    <name type="scientific">Porphyra umbilicalis</name>
    <name type="common">Purple laver</name>
    <name type="synonym">Red alga</name>
    <dbReference type="NCBI Taxonomy" id="2786"/>
    <lineage>
        <taxon>Eukaryota</taxon>
        <taxon>Rhodophyta</taxon>
        <taxon>Bangiophyceae</taxon>
        <taxon>Bangiales</taxon>
        <taxon>Bangiaceae</taxon>
        <taxon>Porphyra</taxon>
    </lineage>
</organism>
<accession>A0A1X6P522</accession>
<dbReference type="EMBL" id="KV918888">
    <property type="protein sequence ID" value="OSX75855.1"/>
    <property type="molecule type" value="Genomic_DNA"/>
</dbReference>
<dbReference type="GO" id="GO:0009240">
    <property type="term" value="P:isopentenyl diphosphate biosynthetic process"/>
    <property type="evidence" value="ECO:0007669"/>
    <property type="project" value="TreeGrafter"/>
</dbReference>
<evidence type="ECO:0000259" key="1">
    <source>
        <dbReference type="PROSITE" id="PS51462"/>
    </source>
</evidence>
<evidence type="ECO:0000313" key="3">
    <source>
        <dbReference type="Proteomes" id="UP000218209"/>
    </source>
</evidence>
<dbReference type="PANTHER" id="PTHR10885">
    <property type="entry name" value="ISOPENTENYL-DIPHOSPHATE DELTA-ISOMERASE"/>
    <property type="match status" value="1"/>
</dbReference>
<dbReference type="Pfam" id="PF00293">
    <property type="entry name" value="NUDIX"/>
    <property type="match status" value="1"/>
</dbReference>
<dbReference type="GO" id="GO:0005737">
    <property type="term" value="C:cytoplasm"/>
    <property type="evidence" value="ECO:0007669"/>
    <property type="project" value="TreeGrafter"/>
</dbReference>
<dbReference type="Proteomes" id="UP000218209">
    <property type="component" value="Unassembled WGS sequence"/>
</dbReference>
<gene>
    <name evidence="2" type="ORF">BU14_0218s0021</name>
</gene>
<dbReference type="AlphaFoldDB" id="A0A1X6P522"/>
<proteinExistence type="predicted"/>
<dbReference type="GO" id="GO:0004452">
    <property type="term" value="F:isopentenyl-diphosphate delta-isomerase activity"/>
    <property type="evidence" value="ECO:0007669"/>
    <property type="project" value="TreeGrafter"/>
</dbReference>
<dbReference type="OrthoDB" id="1415013at2759"/>
<keyword evidence="3" id="KW-1185">Reference proteome</keyword>
<feature type="domain" description="Nudix hydrolase" evidence="1">
    <location>
        <begin position="284"/>
        <end position="420"/>
    </location>
</feature>
<dbReference type="InterPro" id="IPR000086">
    <property type="entry name" value="NUDIX_hydrolase_dom"/>
</dbReference>
<reference evidence="2 3" key="1">
    <citation type="submission" date="2017-03" db="EMBL/GenBank/DDBJ databases">
        <title>WGS assembly of Porphyra umbilicalis.</title>
        <authorList>
            <person name="Brawley S.H."/>
            <person name="Blouin N.A."/>
            <person name="Ficko-Blean E."/>
            <person name="Wheeler G.L."/>
            <person name="Lohr M."/>
            <person name="Goodson H.V."/>
            <person name="Jenkins J.W."/>
            <person name="Blaby-Haas C.E."/>
            <person name="Helliwell K.E."/>
            <person name="Chan C."/>
            <person name="Marriage T."/>
            <person name="Bhattacharya D."/>
            <person name="Klein A.S."/>
            <person name="Badis Y."/>
            <person name="Brodie J."/>
            <person name="Cao Y."/>
            <person name="Collen J."/>
            <person name="Dittami S.M."/>
            <person name="Gachon C.M."/>
            <person name="Green B.R."/>
            <person name="Karpowicz S."/>
            <person name="Kim J.W."/>
            <person name="Kudahl U."/>
            <person name="Lin S."/>
            <person name="Michel G."/>
            <person name="Mittag M."/>
            <person name="Olson B.J."/>
            <person name="Pangilinan J."/>
            <person name="Peng Y."/>
            <person name="Qiu H."/>
            <person name="Shu S."/>
            <person name="Singer J.T."/>
            <person name="Smith A.G."/>
            <person name="Sprecher B.N."/>
            <person name="Wagner V."/>
            <person name="Wang W."/>
            <person name="Wang Z.-Y."/>
            <person name="Yan J."/>
            <person name="Yarish C."/>
            <person name="Zoeuner-Riek S."/>
            <person name="Zhuang Y."/>
            <person name="Zou Y."/>
            <person name="Lindquist E.A."/>
            <person name="Grimwood J."/>
            <person name="Barry K."/>
            <person name="Rokhsar D.S."/>
            <person name="Schmutz J."/>
            <person name="Stiller J.W."/>
            <person name="Grossman A.R."/>
            <person name="Prochnik S.E."/>
        </authorList>
    </citation>
    <scope>NUCLEOTIDE SEQUENCE [LARGE SCALE GENOMIC DNA]</scope>
    <source>
        <strain evidence="2">4086291</strain>
    </source>
</reference>
<dbReference type="Gene3D" id="3.90.79.10">
    <property type="entry name" value="Nucleoside Triphosphate Pyrophosphohydrolase"/>
    <property type="match status" value="1"/>
</dbReference>
<dbReference type="PROSITE" id="PS51462">
    <property type="entry name" value="NUDIX"/>
    <property type="match status" value="1"/>
</dbReference>
<sequence>MPVAAPTAAAAAPAPAPPAAIGLLLGTNRATMDEGAGVACRLPRGACGLRGSGGKGGLQVSTFVLNYFEYLRSAPLAVLVTSSRVFEVRMATVGRWPRSFANHAVDRALPPLHLSSTPRRTWPRRGDLAFPTLGDQAAAAPRRRTSHAAADLGTCKRPDAAAAALPPLSAPKNSMAFLPPIPCFAIATAAGARRLVARGGRGRAAATAAAAARPPPARLRPSRRDAAAGVAALSAGVAGEECFDVLDADGRPTGVVKPRSRVHADGDWHHADGDAAAAAAAAAAATDGAATPIDVDGRVELLLQLRAADKDTYPGRWDVSAAGHIAAGDASADTAGRELAEELGLSLPAARIGGRRFVVRSDSRGSTAAHGAFVDREHQDVGGGWAVQAAEVDGVAWFGARELRARLASGDAALVPRPPEYIEQLWEALRRMPPGP</sequence>
<evidence type="ECO:0000313" key="2">
    <source>
        <dbReference type="EMBL" id="OSX75855.1"/>
    </source>
</evidence>
<dbReference type="PANTHER" id="PTHR10885:SF20">
    <property type="entry name" value="NUDIX HYDROLASE DOMAIN-CONTAINING PROTEIN"/>
    <property type="match status" value="1"/>
</dbReference>
<dbReference type="SUPFAM" id="SSF55811">
    <property type="entry name" value="Nudix"/>
    <property type="match status" value="1"/>
</dbReference>